<reference evidence="1 2" key="1">
    <citation type="submission" date="2020-08" db="EMBL/GenBank/DDBJ databases">
        <authorList>
            <person name="Liu C."/>
            <person name="Sun Q."/>
        </authorList>
    </citation>
    <scope>NUCLEOTIDE SEQUENCE [LARGE SCALE GENOMIC DNA]</scope>
    <source>
        <strain evidence="1 2">NSJ-38</strain>
    </source>
</reference>
<proteinExistence type="predicted"/>
<dbReference type="KEGG" id="qdo:H9Q78_02465"/>
<dbReference type="Proteomes" id="UP000515823">
    <property type="component" value="Chromosome"/>
</dbReference>
<protein>
    <submittedName>
        <fullName evidence="1">Uncharacterized protein</fullName>
    </submittedName>
</protein>
<organism evidence="1 2">
    <name type="scientific">Qiania dongpingensis</name>
    <dbReference type="NCBI Taxonomy" id="2763669"/>
    <lineage>
        <taxon>Bacteria</taxon>
        <taxon>Bacillati</taxon>
        <taxon>Bacillota</taxon>
        <taxon>Clostridia</taxon>
        <taxon>Lachnospirales</taxon>
        <taxon>Lachnospiraceae</taxon>
        <taxon>Qiania</taxon>
    </lineage>
</organism>
<gene>
    <name evidence="1" type="ORF">H9Q78_02465</name>
</gene>
<accession>A0A7G9G5G5</accession>
<keyword evidence="2" id="KW-1185">Reference proteome</keyword>
<dbReference type="EMBL" id="CP060634">
    <property type="protein sequence ID" value="QNM06047.1"/>
    <property type="molecule type" value="Genomic_DNA"/>
</dbReference>
<name>A0A7G9G5G5_9FIRM</name>
<evidence type="ECO:0000313" key="1">
    <source>
        <dbReference type="EMBL" id="QNM06047.1"/>
    </source>
</evidence>
<evidence type="ECO:0000313" key="2">
    <source>
        <dbReference type="Proteomes" id="UP000515823"/>
    </source>
</evidence>
<dbReference type="RefSeq" id="WP_249303416.1">
    <property type="nucleotide sequence ID" value="NZ_CP060634.1"/>
</dbReference>
<dbReference type="AlphaFoldDB" id="A0A7G9G5G5"/>
<sequence length="108" mass="12977">MKSLRGMSYEDYGISKERYLELKHFCLQYEEKKKNVRLKKQAAQKENSIRDCELIEQAAKQTDETLSPYILKCVATGWPYEYLGNVPVSRNDFYGYRRLFFHHLDKER</sequence>